<feature type="region of interest" description="Disordered" evidence="1">
    <location>
        <begin position="259"/>
        <end position="278"/>
    </location>
</feature>
<reference evidence="2" key="1">
    <citation type="submission" date="2021-02" db="EMBL/GenBank/DDBJ databases">
        <title>First Annotated Genome of the Yellow-green Alga Tribonema minus.</title>
        <authorList>
            <person name="Mahan K.M."/>
        </authorList>
    </citation>
    <scope>NUCLEOTIDE SEQUENCE</scope>
    <source>
        <strain evidence="2">UTEX B ZZ1240</strain>
    </source>
</reference>
<evidence type="ECO:0000313" key="3">
    <source>
        <dbReference type="Proteomes" id="UP000664859"/>
    </source>
</evidence>
<sequence length="471" mass="48931">MPYTTAVTGRVDGATVSATGTNSSCLSSATMPNSAECDDSGGSSEGGAVHKDRVRPRNQQRDSDSGKEHGRSGSGHGVGGETRSGGVDSPVPAHKRAREGHSSDSSAKEDEAGAMRALSQASAPSNPETIKQDYHDGNIVKRGLEALATLGRVLSSKAGLENHGQNDEAAATAMAAAQSLAVASPGIMNVLLAVALDGYNSTMSDADDGRGSNSDSEDSNLKLSTLGAEYEPFARVVLLELLELERHKPQLLHLQDVLPQQQQQHGSGHSGSNRPHERTSPLVRLWLKLIETADGGGSFTPVPLPSLPLLPHFGDGAASAGFWGLLQPTFTTAFIRTDSEGRVVRSGTLPAEFLWRIMLNVCRLYDLLPTDSELCDSVDGSGEGASTDCSSGTSGGMGSGNSKAGEGGSSQRDGQGGSGSAHEHPHIKDMSRALWRLVALLLEASPLSAAARNDNNGMEATATVTLPITPP</sequence>
<keyword evidence="3" id="KW-1185">Reference proteome</keyword>
<feature type="region of interest" description="Disordered" evidence="1">
    <location>
        <begin position="378"/>
        <end position="426"/>
    </location>
</feature>
<comment type="caution">
    <text evidence="2">The sequence shown here is derived from an EMBL/GenBank/DDBJ whole genome shotgun (WGS) entry which is preliminary data.</text>
</comment>
<evidence type="ECO:0000256" key="1">
    <source>
        <dbReference type="SAM" id="MobiDB-lite"/>
    </source>
</evidence>
<accession>A0A835YKM4</accession>
<proteinExistence type="predicted"/>
<dbReference type="AlphaFoldDB" id="A0A835YKM4"/>
<feature type="compositionally biased region" description="Polar residues" evidence="1">
    <location>
        <begin position="16"/>
        <end position="33"/>
    </location>
</feature>
<feature type="compositionally biased region" description="Low complexity" evidence="1">
    <location>
        <begin position="259"/>
        <end position="272"/>
    </location>
</feature>
<organism evidence="2 3">
    <name type="scientific">Tribonema minus</name>
    <dbReference type="NCBI Taxonomy" id="303371"/>
    <lineage>
        <taxon>Eukaryota</taxon>
        <taxon>Sar</taxon>
        <taxon>Stramenopiles</taxon>
        <taxon>Ochrophyta</taxon>
        <taxon>PX clade</taxon>
        <taxon>Xanthophyceae</taxon>
        <taxon>Tribonematales</taxon>
        <taxon>Tribonemataceae</taxon>
        <taxon>Tribonema</taxon>
    </lineage>
</organism>
<protein>
    <submittedName>
        <fullName evidence="2">Uncharacterized protein</fullName>
    </submittedName>
</protein>
<feature type="compositionally biased region" description="Gly residues" evidence="1">
    <location>
        <begin position="72"/>
        <end position="83"/>
    </location>
</feature>
<gene>
    <name evidence="2" type="ORF">JKP88DRAFT_265498</name>
</gene>
<feature type="compositionally biased region" description="Polar residues" evidence="1">
    <location>
        <begin position="119"/>
        <end position="129"/>
    </location>
</feature>
<name>A0A835YKM4_9STRA</name>
<dbReference type="Proteomes" id="UP000664859">
    <property type="component" value="Unassembled WGS sequence"/>
</dbReference>
<dbReference type="EMBL" id="JAFCMP010000539">
    <property type="protein sequence ID" value="KAG5176218.1"/>
    <property type="molecule type" value="Genomic_DNA"/>
</dbReference>
<feature type="compositionally biased region" description="Basic and acidic residues" evidence="1">
    <location>
        <begin position="59"/>
        <end position="71"/>
    </location>
</feature>
<evidence type="ECO:0000313" key="2">
    <source>
        <dbReference type="EMBL" id="KAG5176218.1"/>
    </source>
</evidence>
<feature type="region of interest" description="Disordered" evidence="1">
    <location>
        <begin position="1"/>
        <end position="134"/>
    </location>
</feature>
<feature type="compositionally biased region" description="Basic and acidic residues" evidence="1">
    <location>
        <begin position="99"/>
        <end position="113"/>
    </location>
</feature>